<dbReference type="PANTHER" id="PTHR47331:SF3">
    <property type="match status" value="1"/>
</dbReference>
<keyword evidence="2" id="KW-1185">Reference proteome</keyword>
<dbReference type="Proteomes" id="UP001174136">
    <property type="component" value="Unassembled WGS sequence"/>
</dbReference>
<comment type="caution">
    <text evidence="1">The sequence shown here is derived from an EMBL/GenBank/DDBJ whole genome shotgun (WGS) entry which is preliminary data.</text>
</comment>
<reference evidence="1" key="1">
    <citation type="journal article" date="2023" name="Front. Mar. Sci.">
        <title>A new Merluccius polli reference genome to investigate the effects of global change in West African waters.</title>
        <authorList>
            <person name="Mateo J.L."/>
            <person name="Blanco-Fernandez C."/>
            <person name="Garcia-Vazquez E."/>
            <person name="Machado-Schiaffino G."/>
        </authorList>
    </citation>
    <scope>NUCLEOTIDE SEQUENCE</scope>
    <source>
        <strain evidence="1">C29</strain>
        <tissue evidence="1">Fin</tissue>
    </source>
</reference>
<evidence type="ECO:0000313" key="2">
    <source>
        <dbReference type="Proteomes" id="UP001174136"/>
    </source>
</evidence>
<sequence>MSKFCKAKVSCEVCSLTHPTLLHIKKNDTVADAEKKKDNCDGQTVLSAFVCAQSEGHELTGAGEDDCILAIVPVQVKAKMGSVAVRTYAFLDPGSSATFCTEALMNKLKLSGRKTDILLRTMNDEKPVSTYVVSGLEATSSLVFQTLSRKQKDLERWTYLKEIKLPQIEAEIDLFIGANVPKAMEPWEVVSSVGNGPYAVRTKLGWTVNGPLREGHTDKRKPTKIMANRISAASLENLWLKQFQMDFPEGGKHDEVVAD</sequence>
<name>A0AA47MR58_MERPO</name>
<dbReference type="PANTHER" id="PTHR47331">
    <property type="entry name" value="PHD-TYPE DOMAIN-CONTAINING PROTEIN"/>
    <property type="match status" value="1"/>
</dbReference>
<evidence type="ECO:0000313" key="1">
    <source>
        <dbReference type="EMBL" id="KAK0144587.1"/>
    </source>
</evidence>
<proteinExistence type="predicted"/>
<protein>
    <recommendedName>
        <fullName evidence="3">Peptidase aspartic putative domain-containing protein</fullName>
    </recommendedName>
</protein>
<dbReference type="AlphaFoldDB" id="A0AA47MR58"/>
<evidence type="ECO:0008006" key="3">
    <source>
        <dbReference type="Google" id="ProtNLM"/>
    </source>
</evidence>
<organism evidence="1 2">
    <name type="scientific">Merluccius polli</name>
    <name type="common">Benguela hake</name>
    <name type="synonym">Merluccius cadenati</name>
    <dbReference type="NCBI Taxonomy" id="89951"/>
    <lineage>
        <taxon>Eukaryota</taxon>
        <taxon>Metazoa</taxon>
        <taxon>Chordata</taxon>
        <taxon>Craniata</taxon>
        <taxon>Vertebrata</taxon>
        <taxon>Euteleostomi</taxon>
        <taxon>Actinopterygii</taxon>
        <taxon>Neopterygii</taxon>
        <taxon>Teleostei</taxon>
        <taxon>Neoteleostei</taxon>
        <taxon>Acanthomorphata</taxon>
        <taxon>Zeiogadaria</taxon>
        <taxon>Gadariae</taxon>
        <taxon>Gadiformes</taxon>
        <taxon>Gadoidei</taxon>
        <taxon>Merlucciidae</taxon>
        <taxon>Merluccius</taxon>
    </lineage>
</organism>
<accession>A0AA47MR58</accession>
<gene>
    <name evidence="1" type="ORF">N1851_017040</name>
</gene>
<dbReference type="EMBL" id="JAOPHQ010003128">
    <property type="protein sequence ID" value="KAK0144587.1"/>
    <property type="molecule type" value="Genomic_DNA"/>
</dbReference>